<evidence type="ECO:0000259" key="1">
    <source>
        <dbReference type="PROSITE" id="PS50011"/>
    </source>
</evidence>
<reference evidence="2" key="1">
    <citation type="journal article" date="2020" name="Nature">
        <title>Giant virus diversity and host interactions through global metagenomics.</title>
        <authorList>
            <person name="Schulz F."/>
            <person name="Roux S."/>
            <person name="Paez-Espino D."/>
            <person name="Jungbluth S."/>
            <person name="Walsh D.A."/>
            <person name="Denef V.J."/>
            <person name="McMahon K.D."/>
            <person name="Konstantinidis K.T."/>
            <person name="Eloe-Fadrosh E.A."/>
            <person name="Kyrpides N.C."/>
            <person name="Woyke T."/>
        </authorList>
    </citation>
    <scope>NUCLEOTIDE SEQUENCE</scope>
    <source>
        <strain evidence="2">GVMAG-M-3300009182-46</strain>
    </source>
</reference>
<dbReference type="InterPro" id="IPR000719">
    <property type="entry name" value="Prot_kinase_dom"/>
</dbReference>
<dbReference type="Gene3D" id="1.10.510.10">
    <property type="entry name" value="Transferase(Phosphotransferase) domain 1"/>
    <property type="match status" value="1"/>
</dbReference>
<dbReference type="AlphaFoldDB" id="A0A6C0F2Q6"/>
<evidence type="ECO:0000313" key="2">
    <source>
        <dbReference type="EMBL" id="QHT35886.1"/>
    </source>
</evidence>
<dbReference type="InterPro" id="IPR011009">
    <property type="entry name" value="Kinase-like_dom_sf"/>
</dbReference>
<dbReference type="PROSITE" id="PS50011">
    <property type="entry name" value="PROTEIN_KINASE_DOM"/>
    <property type="match status" value="1"/>
</dbReference>
<proteinExistence type="predicted"/>
<sequence>MPNYKVCKDNGSKYCIEFSGGEEKKSDTEVFIKSLIEPQILVGASSNLHRNKLYFYAEFVTTFADFLQKKKARISCEMNAIMNMIDCLSKQIFYLESRGYSFFKLTMDSIIVIDDCRFIVIDRGLIFKINNSIPKTISFYTPVNKDGFISPELKNLSVLPSSIPYNSIYYSLGLVVLCYLNGSPLTERGSVLEQDKILNSIIDTKLFGFIKRCLHSNVEKRRLLLI</sequence>
<dbReference type="EMBL" id="MN739027">
    <property type="protein sequence ID" value="QHT35886.1"/>
    <property type="molecule type" value="Genomic_DNA"/>
</dbReference>
<name>A0A6C0F2Q6_9ZZZZ</name>
<organism evidence="2">
    <name type="scientific">viral metagenome</name>
    <dbReference type="NCBI Taxonomy" id="1070528"/>
    <lineage>
        <taxon>unclassified sequences</taxon>
        <taxon>metagenomes</taxon>
        <taxon>organismal metagenomes</taxon>
    </lineage>
</organism>
<accession>A0A6C0F2Q6</accession>
<protein>
    <recommendedName>
        <fullName evidence="1">Protein kinase domain-containing protein</fullName>
    </recommendedName>
</protein>
<dbReference type="GO" id="GO:0005524">
    <property type="term" value="F:ATP binding"/>
    <property type="evidence" value="ECO:0007669"/>
    <property type="project" value="InterPro"/>
</dbReference>
<dbReference type="SUPFAM" id="SSF56112">
    <property type="entry name" value="Protein kinase-like (PK-like)"/>
    <property type="match status" value="1"/>
</dbReference>
<dbReference type="GO" id="GO:0004672">
    <property type="term" value="F:protein kinase activity"/>
    <property type="evidence" value="ECO:0007669"/>
    <property type="project" value="InterPro"/>
</dbReference>
<feature type="domain" description="Protein kinase" evidence="1">
    <location>
        <begin position="1"/>
        <end position="226"/>
    </location>
</feature>